<dbReference type="RefSeq" id="XP_012766676.1">
    <property type="nucleotide sequence ID" value="XM_012911222.1"/>
</dbReference>
<dbReference type="KEGG" id="bbig:BBBOND_0107880"/>
<evidence type="ECO:0000313" key="3">
    <source>
        <dbReference type="Proteomes" id="UP000033188"/>
    </source>
</evidence>
<evidence type="ECO:0000256" key="1">
    <source>
        <dbReference type="SAM" id="Phobius"/>
    </source>
</evidence>
<keyword evidence="3" id="KW-1185">Reference proteome</keyword>
<protein>
    <submittedName>
        <fullName evidence="2">Uncharacterized protein</fullName>
    </submittedName>
</protein>
<reference evidence="3" key="1">
    <citation type="journal article" date="2014" name="Nucleic Acids Res.">
        <title>The evolutionary dynamics of variant antigen genes in Babesia reveal a history of genomic innovation underlying host-parasite interaction.</title>
        <authorList>
            <person name="Jackson A.P."/>
            <person name="Otto T.D."/>
            <person name="Darby A."/>
            <person name="Ramaprasad A."/>
            <person name="Xia D."/>
            <person name="Echaide I.E."/>
            <person name="Farber M."/>
            <person name="Gahlot S."/>
            <person name="Gamble J."/>
            <person name="Gupta D."/>
            <person name="Gupta Y."/>
            <person name="Jackson L."/>
            <person name="Malandrin L."/>
            <person name="Malas T.B."/>
            <person name="Moussa E."/>
            <person name="Nair M."/>
            <person name="Reid A.J."/>
            <person name="Sanders M."/>
            <person name="Sharma J."/>
            <person name="Tracey A."/>
            <person name="Quail M.A."/>
            <person name="Weir W."/>
            <person name="Wastling J.M."/>
            <person name="Hall N."/>
            <person name="Willadsen P."/>
            <person name="Lingelbach K."/>
            <person name="Shiels B."/>
            <person name="Tait A."/>
            <person name="Berriman M."/>
            <person name="Allred D.R."/>
            <person name="Pain A."/>
        </authorList>
    </citation>
    <scope>NUCLEOTIDE SEQUENCE [LARGE SCALE GENOMIC DNA]</scope>
    <source>
        <strain evidence="3">Bond</strain>
    </source>
</reference>
<dbReference type="VEuPathDB" id="PiroplasmaDB:BBBOND_0107880"/>
<feature type="transmembrane region" description="Helical" evidence="1">
    <location>
        <begin position="6"/>
        <end position="25"/>
    </location>
</feature>
<dbReference type="EMBL" id="LK391707">
    <property type="protein sequence ID" value="CDR94490.1"/>
    <property type="molecule type" value="Genomic_DNA"/>
</dbReference>
<dbReference type="Proteomes" id="UP000033188">
    <property type="component" value="Chromosome 1"/>
</dbReference>
<dbReference type="OrthoDB" id="364968at2759"/>
<gene>
    <name evidence="2" type="ORF">BBBOND_0107880</name>
</gene>
<keyword evidence="1" id="KW-1133">Transmembrane helix</keyword>
<proteinExistence type="predicted"/>
<keyword evidence="1" id="KW-0472">Membrane</keyword>
<dbReference type="GeneID" id="24563031"/>
<dbReference type="OMA" id="KITRHDA"/>
<sequence>MSCKKFMVFLGSSAFLGYAFVTYRLKLTRREALKRFEESEDGRRLAMESLSFAPKIQTEGPDVSQKLIEEYKARQQPPIIK</sequence>
<accession>A0A061D9S9</accession>
<dbReference type="AlphaFoldDB" id="A0A061D9S9"/>
<evidence type="ECO:0000313" key="2">
    <source>
        <dbReference type="EMBL" id="CDR94490.1"/>
    </source>
</evidence>
<name>A0A061D9S9_BABBI</name>
<keyword evidence="1" id="KW-0812">Transmembrane</keyword>
<organism evidence="2 3">
    <name type="scientific">Babesia bigemina</name>
    <dbReference type="NCBI Taxonomy" id="5866"/>
    <lineage>
        <taxon>Eukaryota</taxon>
        <taxon>Sar</taxon>
        <taxon>Alveolata</taxon>
        <taxon>Apicomplexa</taxon>
        <taxon>Aconoidasida</taxon>
        <taxon>Piroplasmida</taxon>
        <taxon>Babesiidae</taxon>
        <taxon>Babesia</taxon>
    </lineage>
</organism>